<dbReference type="EMBL" id="JAWJWE010000005">
    <property type="protein sequence ID" value="KAK6634512.1"/>
    <property type="molecule type" value="Genomic_DNA"/>
</dbReference>
<gene>
    <name evidence="2" type="ORF">RUM43_011913</name>
</gene>
<dbReference type="AlphaFoldDB" id="A0AAN8S492"/>
<dbReference type="GO" id="GO:0009449">
    <property type="term" value="P:gamma-aminobutyric acid biosynthetic process"/>
    <property type="evidence" value="ECO:0007669"/>
    <property type="project" value="TreeGrafter"/>
</dbReference>
<reference evidence="2 3" key="1">
    <citation type="submission" date="2023-10" db="EMBL/GenBank/DDBJ databases">
        <title>Genomes of two closely related lineages of the louse Polyplax serrata with different host specificities.</title>
        <authorList>
            <person name="Martinu J."/>
            <person name="Tarabai H."/>
            <person name="Stefka J."/>
            <person name="Hypsa V."/>
        </authorList>
    </citation>
    <scope>NUCLEOTIDE SEQUENCE [LARGE SCALE GENOMIC DNA]</scope>
    <source>
        <strain evidence="2">HR10_N</strain>
    </source>
</reference>
<dbReference type="GO" id="GO:0005737">
    <property type="term" value="C:cytoplasm"/>
    <property type="evidence" value="ECO:0007669"/>
    <property type="project" value="TreeGrafter"/>
</dbReference>
<dbReference type="Proteomes" id="UP001372834">
    <property type="component" value="Unassembled WGS sequence"/>
</dbReference>
<keyword evidence="1" id="KW-0210">Decarboxylase</keyword>
<keyword evidence="1" id="KW-0456">Lyase</keyword>
<comment type="caution">
    <text evidence="2">The sequence shown here is derived from an EMBL/GenBank/DDBJ whole genome shotgun (WGS) entry which is preliminary data.</text>
</comment>
<dbReference type="Gene3D" id="3.90.1150.170">
    <property type="match status" value="1"/>
</dbReference>
<dbReference type="PANTHER" id="PTHR45677:SF10">
    <property type="entry name" value="GLUTAMATE DECARBOXYLASE"/>
    <property type="match status" value="1"/>
</dbReference>
<evidence type="ECO:0000256" key="1">
    <source>
        <dbReference type="ARBA" id="ARBA00022793"/>
    </source>
</evidence>
<dbReference type="PANTHER" id="PTHR45677">
    <property type="entry name" value="GLUTAMATE DECARBOXYLASE-RELATED"/>
    <property type="match status" value="1"/>
</dbReference>
<evidence type="ECO:0000313" key="3">
    <source>
        <dbReference type="Proteomes" id="UP001372834"/>
    </source>
</evidence>
<organism evidence="2 3">
    <name type="scientific">Polyplax serrata</name>
    <name type="common">Common mouse louse</name>
    <dbReference type="NCBI Taxonomy" id="468196"/>
    <lineage>
        <taxon>Eukaryota</taxon>
        <taxon>Metazoa</taxon>
        <taxon>Ecdysozoa</taxon>
        <taxon>Arthropoda</taxon>
        <taxon>Hexapoda</taxon>
        <taxon>Insecta</taxon>
        <taxon>Pterygota</taxon>
        <taxon>Neoptera</taxon>
        <taxon>Paraneoptera</taxon>
        <taxon>Psocodea</taxon>
        <taxon>Troctomorpha</taxon>
        <taxon>Phthiraptera</taxon>
        <taxon>Anoplura</taxon>
        <taxon>Polyplacidae</taxon>
        <taxon>Polyplax</taxon>
    </lineage>
</organism>
<name>A0AAN8S492_POLSC</name>
<sequence length="117" mass="13806">MYEDHSHLYPYVESDAVTKEFLQKLFEILFMFIQETNDRDMKVLNFKHPEEMFKHLDLEIPEQGKSLQTLLEDCHTTLKNQVRTDERSEHVSYVSSSVLLVYCSLSSLKLVRRTCCG</sequence>
<evidence type="ECO:0000313" key="2">
    <source>
        <dbReference type="EMBL" id="KAK6634512.1"/>
    </source>
</evidence>
<proteinExistence type="predicted"/>
<protein>
    <submittedName>
        <fullName evidence="2">Uncharacterized protein</fullName>
    </submittedName>
</protein>
<dbReference type="GO" id="GO:0004351">
    <property type="term" value="F:glutamate decarboxylase activity"/>
    <property type="evidence" value="ECO:0007669"/>
    <property type="project" value="TreeGrafter"/>
</dbReference>
<accession>A0AAN8S492</accession>